<dbReference type="Proteomes" id="UP001164746">
    <property type="component" value="Chromosome 11"/>
</dbReference>
<accession>A0ABY7FBW2</accession>
<proteinExistence type="predicted"/>
<reference evidence="1" key="1">
    <citation type="submission" date="2022-11" db="EMBL/GenBank/DDBJ databases">
        <title>Centuries of genome instability and evolution in soft-shell clam transmissible cancer (bioRxiv).</title>
        <authorList>
            <person name="Hart S.F.M."/>
            <person name="Yonemitsu M.A."/>
            <person name="Giersch R.M."/>
            <person name="Beal B.F."/>
            <person name="Arriagada G."/>
            <person name="Davis B.W."/>
            <person name="Ostrander E.A."/>
            <person name="Goff S.P."/>
            <person name="Metzger M.J."/>
        </authorList>
    </citation>
    <scope>NUCLEOTIDE SEQUENCE</scope>
    <source>
        <strain evidence="1">MELC-2E11</strain>
        <tissue evidence="1">Siphon/mantle</tissue>
    </source>
</reference>
<keyword evidence="2" id="KW-1185">Reference proteome</keyword>
<dbReference type="EMBL" id="CP111022">
    <property type="protein sequence ID" value="WAR19648.1"/>
    <property type="molecule type" value="Genomic_DNA"/>
</dbReference>
<sequence>MSSSAGAKGSKWTGHLEYYDYQTNTEKIFKEVSQLKETLMSETGSLGSMSEAWRSMFAFYEEHKQVFQLKDLLTADKIVAYNNFKELCFWEQWFTNNNVNEPSRDHRNEIVQTYDPHELNHILDVNRILPIYSSKDSSHVKPWMELQVSNDQSEMFRPYDPHLLIIMCMSYEIKSQVQLLSN</sequence>
<organism evidence="1 2">
    <name type="scientific">Mya arenaria</name>
    <name type="common">Soft-shell clam</name>
    <dbReference type="NCBI Taxonomy" id="6604"/>
    <lineage>
        <taxon>Eukaryota</taxon>
        <taxon>Metazoa</taxon>
        <taxon>Spiralia</taxon>
        <taxon>Lophotrochozoa</taxon>
        <taxon>Mollusca</taxon>
        <taxon>Bivalvia</taxon>
        <taxon>Autobranchia</taxon>
        <taxon>Heteroconchia</taxon>
        <taxon>Euheterodonta</taxon>
        <taxon>Imparidentia</taxon>
        <taxon>Neoheterodontei</taxon>
        <taxon>Myida</taxon>
        <taxon>Myoidea</taxon>
        <taxon>Myidae</taxon>
        <taxon>Mya</taxon>
    </lineage>
</organism>
<evidence type="ECO:0000313" key="2">
    <source>
        <dbReference type="Proteomes" id="UP001164746"/>
    </source>
</evidence>
<name>A0ABY7FBW2_MYAAR</name>
<gene>
    <name evidence="1" type="ORF">MAR_001486</name>
</gene>
<evidence type="ECO:0000313" key="1">
    <source>
        <dbReference type="EMBL" id="WAR19648.1"/>
    </source>
</evidence>
<protein>
    <submittedName>
        <fullName evidence="1">Uncharacterized protein</fullName>
    </submittedName>
</protein>